<evidence type="ECO:0000313" key="6">
    <source>
        <dbReference type="EMBL" id="JAA93854.1"/>
    </source>
</evidence>
<dbReference type="Gene3D" id="1.10.238.20">
    <property type="entry name" value="Pheromone/general odorant binding protein domain"/>
    <property type="match status" value="2"/>
</dbReference>
<evidence type="ECO:0000256" key="3">
    <source>
        <dbReference type="ARBA" id="ARBA00022525"/>
    </source>
</evidence>
<evidence type="ECO:0000256" key="5">
    <source>
        <dbReference type="SAM" id="SignalP"/>
    </source>
</evidence>
<feature type="signal peptide" evidence="5">
    <location>
        <begin position="1"/>
        <end position="19"/>
    </location>
</feature>
<proteinExistence type="evidence at transcript level"/>
<dbReference type="SUPFAM" id="SSF47565">
    <property type="entry name" value="Insect pheromone/odorant-binding proteins"/>
    <property type="match status" value="2"/>
</dbReference>
<comment type="subcellular location">
    <subcellularLocation>
        <location evidence="1">Secreted</location>
    </subcellularLocation>
</comment>
<dbReference type="CDD" id="cd23992">
    <property type="entry name" value="PBP_GOBP"/>
    <property type="match status" value="2"/>
</dbReference>
<sequence>MYLTVLFFVAVAFISTIAAWKPLDPEKALFIYTRCMEDHLPDDSSRNKTLAGWRRWELVPTDMDATKCYARCVLTKIGLYDPSSKKFNAEVIKQQWNEYKDLADENSVNKYVEAVQSLPETEDSCEQVFSAYNDVHTQYKSTAMNVFHGNPTLTRPIYAKLGDNIRQPSQSYFLYCENKNYPVGSSQRNQLCKIRLYAVLEDELFKKHAVCFFKGLRYLTEDNELDRSEIKRDFEQVNKDTSKVDSVLDACGEPKNDFEKAFHYYKCLVQSSIVDDFKEAFDYREIRSQNYGYNLAKKKQYNRQDVVSGVSGLNDQQCPP</sequence>
<dbReference type="InterPro" id="IPR036728">
    <property type="entry name" value="PBP_GOBP_sf"/>
</dbReference>
<accession>T1D4D6</accession>
<dbReference type="InterPro" id="IPR006170">
    <property type="entry name" value="PBP/GOBP"/>
</dbReference>
<dbReference type="GO" id="GO:0005549">
    <property type="term" value="F:odorant binding"/>
    <property type="evidence" value="ECO:0007669"/>
    <property type="project" value="InterPro"/>
</dbReference>
<evidence type="ECO:0000256" key="4">
    <source>
        <dbReference type="ARBA" id="ARBA00022729"/>
    </source>
</evidence>
<keyword evidence="4 5" id="KW-0732">Signal</keyword>
<evidence type="ECO:0000256" key="1">
    <source>
        <dbReference type="ARBA" id="ARBA00004613"/>
    </source>
</evidence>
<dbReference type="SMART" id="SM00708">
    <property type="entry name" value="PhBP"/>
    <property type="match status" value="2"/>
</dbReference>
<dbReference type="AlphaFoldDB" id="T1D4D6"/>
<organism evidence="6">
    <name type="scientific">Psorophora albipes</name>
    <dbReference type="NCBI Taxonomy" id="869069"/>
    <lineage>
        <taxon>Eukaryota</taxon>
        <taxon>Metazoa</taxon>
        <taxon>Ecdysozoa</taxon>
        <taxon>Arthropoda</taxon>
        <taxon>Hexapoda</taxon>
        <taxon>Insecta</taxon>
        <taxon>Pterygota</taxon>
        <taxon>Neoptera</taxon>
        <taxon>Endopterygota</taxon>
        <taxon>Diptera</taxon>
        <taxon>Nematocera</taxon>
        <taxon>Culicoidea</taxon>
        <taxon>Culicidae</taxon>
        <taxon>Culicinae</taxon>
        <taxon>Aedini</taxon>
        <taxon>Psorophora</taxon>
    </lineage>
</organism>
<dbReference type="GO" id="GO:0005615">
    <property type="term" value="C:extracellular space"/>
    <property type="evidence" value="ECO:0007669"/>
    <property type="project" value="TreeGrafter"/>
</dbReference>
<dbReference type="PANTHER" id="PTHR11857:SF43">
    <property type="entry name" value="GEO07291P1-RELATED"/>
    <property type="match status" value="1"/>
</dbReference>
<dbReference type="Pfam" id="PF01395">
    <property type="entry name" value="PBP_GOBP"/>
    <property type="match status" value="2"/>
</dbReference>
<comment type="similarity">
    <text evidence="2">Belongs to the PBP/GOBP family.</text>
</comment>
<dbReference type="EMBL" id="GALA01000998">
    <property type="protein sequence ID" value="JAA93854.1"/>
    <property type="molecule type" value="mRNA"/>
</dbReference>
<feature type="chain" id="PRO_5004574202" evidence="5">
    <location>
        <begin position="20"/>
        <end position="320"/>
    </location>
</feature>
<evidence type="ECO:0000256" key="2">
    <source>
        <dbReference type="ARBA" id="ARBA00008098"/>
    </source>
</evidence>
<dbReference type="PANTHER" id="PTHR11857">
    <property type="entry name" value="ODORANT BINDING PROTEIN-RELATED"/>
    <property type="match status" value="1"/>
</dbReference>
<protein>
    <submittedName>
        <fullName evidence="6">Putative long d7 salivary protein</fullName>
    </submittedName>
</protein>
<name>T1D4D6_9DIPT</name>
<dbReference type="GO" id="GO:0007608">
    <property type="term" value="P:sensory perception of smell"/>
    <property type="evidence" value="ECO:0007669"/>
    <property type="project" value="TreeGrafter"/>
</dbReference>
<reference evidence="6" key="1">
    <citation type="journal article" date="2013" name="BMC Genomics">
        <title>A deep insight into the sialotranscriptome of the mosquito, Psorophora albipes.</title>
        <authorList>
            <person name="Chagas A.C."/>
            <person name="Calvo E."/>
            <person name="Rios-Velasquez C.M."/>
            <person name="Pessoa F.A."/>
            <person name="Medeiros J.F."/>
            <person name="Ribeiro J.M."/>
        </authorList>
    </citation>
    <scope>NUCLEOTIDE SEQUENCE</scope>
</reference>
<keyword evidence="3" id="KW-0964">Secreted</keyword>